<evidence type="ECO:0000313" key="2">
    <source>
        <dbReference type="Proteomes" id="UP000054516"/>
    </source>
</evidence>
<keyword evidence="1" id="KW-0808">Transferase</keyword>
<gene>
    <name evidence="1" type="ORF">SAMD00023353_5400440</name>
</gene>
<dbReference type="GO" id="GO:0016740">
    <property type="term" value="F:transferase activity"/>
    <property type="evidence" value="ECO:0007669"/>
    <property type="project" value="UniProtKB-KW"/>
</dbReference>
<dbReference type="Proteomes" id="UP000054516">
    <property type="component" value="Unassembled WGS sequence"/>
</dbReference>
<dbReference type="OrthoDB" id="5427350at2759"/>
<dbReference type="InterPro" id="IPR053143">
    <property type="entry name" value="Arylsulfate_ST"/>
</dbReference>
<protein>
    <submittedName>
        <fullName evidence="1">Putative arylsulfotransferase-like protein</fullName>
    </submittedName>
</protein>
<dbReference type="PANTHER" id="PTHR35340:SF5">
    <property type="entry name" value="ASST-DOMAIN-CONTAINING PROTEIN"/>
    <property type="match status" value="1"/>
</dbReference>
<accession>A0A1W2TR96</accession>
<name>A0A1W2TR96_ROSNE</name>
<dbReference type="AlphaFoldDB" id="A0A1W2TR96"/>
<dbReference type="InterPro" id="IPR039535">
    <property type="entry name" value="ASST-like"/>
</dbReference>
<keyword evidence="2" id="KW-1185">Reference proteome</keyword>
<dbReference type="STRING" id="77044.A0A1W2TR96"/>
<dbReference type="EMBL" id="DF977499">
    <property type="protein sequence ID" value="GAP91006.2"/>
    <property type="molecule type" value="Genomic_DNA"/>
</dbReference>
<proteinExistence type="predicted"/>
<sequence>MQWLVFATAIAGDMIQQSLADANLVFDSDGYNRGRYGPDPYRYYYSTDVASPLLLVNQWDRTKTDNASYIFLTLDSPVQGSSAGSVIYRADDLSLVYSESRCIILVSGETGEINWTLGGKNNDFVDLSAGNATDFAWQRHARLSKPTQTQLTLFDNHGNSSRIGCTAKCSRGKHLEIDYESRTVRLISEFYHPEGLAGGFEGSYQPLRSGNVFLGWGANPTFTEHTSSGECVLDVQFDAWRPDKGYPINYRAFEVDWKAYPTWNPQIAALEDWKNTTVSRSMSAETGPPRLQNGN</sequence>
<evidence type="ECO:0000313" key="1">
    <source>
        <dbReference type="EMBL" id="GAP91006.2"/>
    </source>
</evidence>
<reference evidence="1" key="1">
    <citation type="submission" date="2016-03" db="EMBL/GenBank/DDBJ databases">
        <title>Draft genome sequence of Rosellinia necatrix.</title>
        <authorList>
            <person name="Kanematsu S."/>
        </authorList>
    </citation>
    <scope>NUCLEOTIDE SEQUENCE [LARGE SCALE GENOMIC DNA]</scope>
    <source>
        <strain evidence="1">W97</strain>
    </source>
</reference>
<organism evidence="1">
    <name type="scientific">Rosellinia necatrix</name>
    <name type="common">White root-rot fungus</name>
    <dbReference type="NCBI Taxonomy" id="77044"/>
    <lineage>
        <taxon>Eukaryota</taxon>
        <taxon>Fungi</taxon>
        <taxon>Dikarya</taxon>
        <taxon>Ascomycota</taxon>
        <taxon>Pezizomycotina</taxon>
        <taxon>Sordariomycetes</taxon>
        <taxon>Xylariomycetidae</taxon>
        <taxon>Xylariales</taxon>
        <taxon>Xylariaceae</taxon>
        <taxon>Rosellinia</taxon>
    </lineage>
</organism>
<dbReference type="PANTHER" id="PTHR35340">
    <property type="entry name" value="PQQ ENZYME REPEAT PROTEIN-RELATED"/>
    <property type="match status" value="1"/>
</dbReference>
<dbReference type="Pfam" id="PF14269">
    <property type="entry name" value="Arylsulfotran_2"/>
    <property type="match status" value="1"/>
</dbReference>